<evidence type="ECO:0000313" key="2">
    <source>
        <dbReference type="Proteomes" id="UP000541610"/>
    </source>
</evidence>
<comment type="caution">
    <text evidence="1">The sequence shown here is derived from an EMBL/GenBank/DDBJ whole genome shotgun (WGS) entry which is preliminary data.</text>
</comment>
<proteinExistence type="predicted"/>
<reference evidence="1 2" key="1">
    <citation type="submission" date="2020-04" db="EMBL/GenBank/DDBJ databases">
        <title>Perkinsus olseni comparative genomics.</title>
        <authorList>
            <person name="Bogema D.R."/>
        </authorList>
    </citation>
    <scope>NUCLEOTIDE SEQUENCE [LARGE SCALE GENOMIC DNA]</scope>
    <source>
        <strain evidence="1">00978-12</strain>
    </source>
</reference>
<dbReference type="AlphaFoldDB" id="A0A7J6NGV4"/>
<accession>A0A7J6NGV4</accession>
<gene>
    <name evidence="1" type="ORF">FOZ60_010796</name>
</gene>
<dbReference type="Proteomes" id="UP000541610">
    <property type="component" value="Unassembled WGS sequence"/>
</dbReference>
<evidence type="ECO:0000313" key="1">
    <source>
        <dbReference type="EMBL" id="KAF4682261.1"/>
    </source>
</evidence>
<sequence length="87" mass="10108">MVPLGPPTQPPEVTTALTVQTPIYKSSDKFSESYSESLRFIRSCILKARCRSWAKQDCKTIHRDIQWLLSTRQQSRIRNNGYQPTHK</sequence>
<protein>
    <submittedName>
        <fullName evidence="1">Uncharacterized protein</fullName>
    </submittedName>
</protein>
<dbReference type="EMBL" id="JABANP010000446">
    <property type="protein sequence ID" value="KAF4682261.1"/>
    <property type="molecule type" value="Genomic_DNA"/>
</dbReference>
<organism evidence="1 2">
    <name type="scientific">Perkinsus olseni</name>
    <name type="common">Perkinsus atlanticus</name>
    <dbReference type="NCBI Taxonomy" id="32597"/>
    <lineage>
        <taxon>Eukaryota</taxon>
        <taxon>Sar</taxon>
        <taxon>Alveolata</taxon>
        <taxon>Perkinsozoa</taxon>
        <taxon>Perkinsea</taxon>
        <taxon>Perkinsida</taxon>
        <taxon>Perkinsidae</taxon>
        <taxon>Perkinsus</taxon>
    </lineage>
</organism>
<name>A0A7J6NGV4_PEROL</name>